<dbReference type="AlphaFoldDB" id="A0A7K3WNH8"/>
<dbReference type="GO" id="GO:0015562">
    <property type="term" value="F:efflux transmembrane transporter activity"/>
    <property type="evidence" value="ECO:0007669"/>
    <property type="project" value="InterPro"/>
</dbReference>
<keyword evidence="2" id="KW-1133">Transmembrane helix</keyword>
<keyword evidence="4" id="KW-1185">Reference proteome</keyword>
<comment type="caution">
    <text evidence="3">The sequence shown here is derived from an EMBL/GenBank/DDBJ whole genome shotgun (WGS) entry which is preliminary data.</text>
</comment>
<dbReference type="PANTHER" id="PTHR30386">
    <property type="entry name" value="MEMBRANE FUSION SUBUNIT OF EMRAB-TOLC MULTIDRUG EFFLUX PUMP"/>
    <property type="match status" value="1"/>
</dbReference>
<dbReference type="RefSeq" id="WP_163283952.1">
    <property type="nucleotide sequence ID" value="NZ_JAAGVY010000008.1"/>
</dbReference>
<keyword evidence="1" id="KW-0175">Coiled coil</keyword>
<dbReference type="EMBL" id="JAAGVY010000008">
    <property type="protein sequence ID" value="NEN23088.1"/>
    <property type="molecule type" value="Genomic_DNA"/>
</dbReference>
<gene>
    <name evidence="3" type="ORF">G3O08_06195</name>
</gene>
<sequence length="451" mass="51106">MLNLSDNRIEPGKYISRFESLKSVEYSFKPLRKIRTVVIVSVIFVVFLFLPWTQNVRAPGNLTTLYPDQKPQTVQNIIPGRIEKWFVREGQLVQKGDTIIQMSEVKDAYFDPKLIERTDDQIGSKKNAAVNYKQKAGALTDQIDALAKNRINKAEQAENEVIQAQLKLVSDSIDFEASKLDYAIASQRLQRMEELYKQGLKSLTDLESRRLKVQESQAKQISAENKLLTARNELLNAKIELNSIDNYYAEMLGKAKSDRNSALSTFYDTEAEISKMQGQLSNYQVRRDNYFVTATQAGHITRTLSVGLGETIKEGTEIVSIMPIDYDLAVELYIEPVDLPLMKIGDEANIIFDGWPAIVFSGWPQLSNGTFGGEVWAIDNFISSNGKYRIILIPETEEGGWPEDLRVGSGADGIMLLRNVPLWYELWRQLNGFPPDYYTVFGEDEGNGEKK</sequence>
<dbReference type="InterPro" id="IPR011053">
    <property type="entry name" value="Single_hybrid_motif"/>
</dbReference>
<evidence type="ECO:0000256" key="1">
    <source>
        <dbReference type="SAM" id="Coils"/>
    </source>
</evidence>
<reference evidence="3 4" key="1">
    <citation type="submission" date="2020-02" db="EMBL/GenBank/DDBJ databases">
        <title>Out from the shadows clarifying the taxonomy of the family Cryomorphaceae and related taxa by utilizing the GTDB taxonomic framework.</title>
        <authorList>
            <person name="Bowman J.P."/>
        </authorList>
    </citation>
    <scope>NUCLEOTIDE SEQUENCE [LARGE SCALE GENOMIC DNA]</scope>
    <source>
        <strain evidence="3 4">QSSC 1-22</strain>
    </source>
</reference>
<evidence type="ECO:0000256" key="2">
    <source>
        <dbReference type="SAM" id="Phobius"/>
    </source>
</evidence>
<dbReference type="Proteomes" id="UP000486602">
    <property type="component" value="Unassembled WGS sequence"/>
</dbReference>
<keyword evidence="2" id="KW-0812">Transmembrane</keyword>
<name>A0A7K3WNH8_9FLAO</name>
<feature type="transmembrane region" description="Helical" evidence="2">
    <location>
        <begin position="34"/>
        <end position="52"/>
    </location>
</feature>
<organism evidence="3 4">
    <name type="scientific">Cryomorpha ignava</name>
    <dbReference type="NCBI Taxonomy" id="101383"/>
    <lineage>
        <taxon>Bacteria</taxon>
        <taxon>Pseudomonadati</taxon>
        <taxon>Bacteroidota</taxon>
        <taxon>Flavobacteriia</taxon>
        <taxon>Flavobacteriales</taxon>
        <taxon>Cryomorphaceae</taxon>
        <taxon>Cryomorpha</taxon>
    </lineage>
</organism>
<accession>A0A7K3WNH8</accession>
<dbReference type="SUPFAM" id="SSF51230">
    <property type="entry name" value="Single hybrid motif"/>
    <property type="match status" value="1"/>
</dbReference>
<proteinExistence type="predicted"/>
<keyword evidence="2" id="KW-0472">Membrane</keyword>
<dbReference type="InterPro" id="IPR050739">
    <property type="entry name" value="MFP"/>
</dbReference>
<feature type="coiled-coil region" evidence="1">
    <location>
        <begin position="129"/>
        <end position="238"/>
    </location>
</feature>
<evidence type="ECO:0000313" key="4">
    <source>
        <dbReference type="Proteomes" id="UP000486602"/>
    </source>
</evidence>
<evidence type="ECO:0000313" key="3">
    <source>
        <dbReference type="EMBL" id="NEN23088.1"/>
    </source>
</evidence>
<protein>
    <submittedName>
        <fullName evidence="3">HlyD family efflux transporter periplasmic adaptor subunit</fullName>
    </submittedName>
</protein>